<dbReference type="InterPro" id="IPR010985">
    <property type="entry name" value="Ribbon_hlx_hlx"/>
</dbReference>
<name>A0A1I5W0J5_9GAMM</name>
<dbReference type="RefSeq" id="WP_074916847.1">
    <property type="nucleotide sequence ID" value="NZ_FOXK01000008.1"/>
</dbReference>
<sequence>MKTATLNLRIDPVLKEAVRIAASLEHRSVANLVEVLIRQHCERVGLSIPDQAELFPQEGRDAS</sequence>
<proteinExistence type="predicted"/>
<dbReference type="AlphaFoldDB" id="A0A1I5W0J5"/>
<dbReference type="Proteomes" id="UP000182025">
    <property type="component" value="Unassembled WGS sequence"/>
</dbReference>
<dbReference type="EMBL" id="FOXK01000008">
    <property type="protein sequence ID" value="SFQ13210.1"/>
    <property type="molecule type" value="Genomic_DNA"/>
</dbReference>
<gene>
    <name evidence="1" type="ORF">SAMN05216177_10856</name>
</gene>
<accession>A0A1I5W0J5</accession>
<protein>
    <recommendedName>
        <fullName evidence="3">Toxin-antitoxin system HicB family antitoxin</fullName>
    </recommendedName>
</protein>
<organism evidence="1 2">
    <name type="scientific">Ectopseudomonas toyotomiensis</name>
    <dbReference type="NCBI Taxonomy" id="554344"/>
    <lineage>
        <taxon>Bacteria</taxon>
        <taxon>Pseudomonadati</taxon>
        <taxon>Pseudomonadota</taxon>
        <taxon>Gammaproteobacteria</taxon>
        <taxon>Pseudomonadales</taxon>
        <taxon>Pseudomonadaceae</taxon>
        <taxon>Ectopseudomonas</taxon>
    </lineage>
</organism>
<evidence type="ECO:0000313" key="1">
    <source>
        <dbReference type="EMBL" id="SFQ13210.1"/>
    </source>
</evidence>
<evidence type="ECO:0000313" key="2">
    <source>
        <dbReference type="Proteomes" id="UP000182025"/>
    </source>
</evidence>
<dbReference type="SUPFAM" id="SSF47598">
    <property type="entry name" value="Ribbon-helix-helix"/>
    <property type="match status" value="1"/>
</dbReference>
<reference evidence="2" key="1">
    <citation type="submission" date="2016-10" db="EMBL/GenBank/DDBJ databases">
        <authorList>
            <person name="Varghese N."/>
            <person name="Submissions S."/>
        </authorList>
    </citation>
    <scope>NUCLEOTIDE SEQUENCE [LARGE SCALE GENOMIC DNA]</scope>
    <source>
        <strain evidence="2">JCM 15604</strain>
    </source>
</reference>
<evidence type="ECO:0008006" key="3">
    <source>
        <dbReference type="Google" id="ProtNLM"/>
    </source>
</evidence>
<keyword evidence="2" id="KW-1185">Reference proteome</keyword>
<dbReference type="GO" id="GO:0006355">
    <property type="term" value="P:regulation of DNA-templated transcription"/>
    <property type="evidence" value="ECO:0007669"/>
    <property type="project" value="InterPro"/>
</dbReference>
<dbReference type="OrthoDB" id="9133534at2"/>